<evidence type="ECO:0000313" key="1">
    <source>
        <dbReference type="EMBL" id="JAE12817.1"/>
    </source>
</evidence>
<protein>
    <submittedName>
        <fullName evidence="1">Uncharacterized protein</fullName>
    </submittedName>
</protein>
<dbReference type="AlphaFoldDB" id="A0A0A9FKE9"/>
<name>A0A0A9FKE9_ARUDO</name>
<accession>A0A0A9FKE9</accession>
<dbReference type="EMBL" id="GBRH01185079">
    <property type="protein sequence ID" value="JAE12817.1"/>
    <property type="molecule type" value="Transcribed_RNA"/>
</dbReference>
<proteinExistence type="predicted"/>
<reference evidence="1" key="1">
    <citation type="submission" date="2014-09" db="EMBL/GenBank/DDBJ databases">
        <authorList>
            <person name="Magalhaes I.L.F."/>
            <person name="Oliveira U."/>
            <person name="Santos F.R."/>
            <person name="Vidigal T.H.D.A."/>
            <person name="Brescovit A.D."/>
            <person name="Santos A.J."/>
        </authorList>
    </citation>
    <scope>NUCLEOTIDE SEQUENCE</scope>
    <source>
        <tissue evidence="1">Shoot tissue taken approximately 20 cm above the soil surface</tissue>
    </source>
</reference>
<sequence length="53" mass="6025">MRSPVELYSPNIQTIKDRAVGSLILSRLRTKRIITFSWDTGSIFTIALIDKMA</sequence>
<reference evidence="1" key="2">
    <citation type="journal article" date="2015" name="Data Brief">
        <title>Shoot transcriptome of the giant reed, Arundo donax.</title>
        <authorList>
            <person name="Barrero R.A."/>
            <person name="Guerrero F.D."/>
            <person name="Moolhuijzen P."/>
            <person name="Goolsby J.A."/>
            <person name="Tidwell J."/>
            <person name="Bellgard S.E."/>
            <person name="Bellgard M.I."/>
        </authorList>
    </citation>
    <scope>NUCLEOTIDE SEQUENCE</scope>
    <source>
        <tissue evidence="1">Shoot tissue taken approximately 20 cm above the soil surface</tissue>
    </source>
</reference>
<organism evidence="1">
    <name type="scientific">Arundo donax</name>
    <name type="common">Giant reed</name>
    <name type="synonym">Donax arundinaceus</name>
    <dbReference type="NCBI Taxonomy" id="35708"/>
    <lineage>
        <taxon>Eukaryota</taxon>
        <taxon>Viridiplantae</taxon>
        <taxon>Streptophyta</taxon>
        <taxon>Embryophyta</taxon>
        <taxon>Tracheophyta</taxon>
        <taxon>Spermatophyta</taxon>
        <taxon>Magnoliopsida</taxon>
        <taxon>Liliopsida</taxon>
        <taxon>Poales</taxon>
        <taxon>Poaceae</taxon>
        <taxon>PACMAD clade</taxon>
        <taxon>Arundinoideae</taxon>
        <taxon>Arundineae</taxon>
        <taxon>Arundo</taxon>
    </lineage>
</organism>